<sequence length="83" mass="9019">MAAEQRSPGFQDGATNRAPENIKKPQRLSAAGRAAERAVMRSGTGAHAALPVAWILSMQAFLRGRDESGGFQLSPFMYPLCWK</sequence>
<dbReference type="EMBL" id="PVNS01000006">
    <property type="protein sequence ID" value="PRO65790.1"/>
    <property type="molecule type" value="Genomic_DNA"/>
</dbReference>
<name>A0A2P6MHR5_ALKUR</name>
<dbReference type="Proteomes" id="UP000243650">
    <property type="component" value="Unassembled WGS sequence"/>
</dbReference>
<organism evidence="2 3">
    <name type="scientific">Alkalicoccus urumqiensis</name>
    <name type="common">Bacillus urumqiensis</name>
    <dbReference type="NCBI Taxonomy" id="1548213"/>
    <lineage>
        <taxon>Bacteria</taxon>
        <taxon>Bacillati</taxon>
        <taxon>Bacillota</taxon>
        <taxon>Bacilli</taxon>
        <taxon>Bacillales</taxon>
        <taxon>Bacillaceae</taxon>
        <taxon>Alkalicoccus</taxon>
    </lineage>
</organism>
<comment type="caution">
    <text evidence="2">The sequence shown here is derived from an EMBL/GenBank/DDBJ whole genome shotgun (WGS) entry which is preliminary data.</text>
</comment>
<gene>
    <name evidence="2" type="ORF">C6I21_07790</name>
</gene>
<protein>
    <submittedName>
        <fullName evidence="2">Uncharacterized protein</fullName>
    </submittedName>
</protein>
<reference evidence="2 3" key="1">
    <citation type="submission" date="2018-03" db="EMBL/GenBank/DDBJ databases">
        <title>Bacillus urumqiensis sp. nov., a moderately haloalkaliphilic bacterium isolated from a salt lake.</title>
        <authorList>
            <person name="Zhao B."/>
            <person name="Liao Z."/>
        </authorList>
    </citation>
    <scope>NUCLEOTIDE SEQUENCE [LARGE SCALE GENOMIC DNA]</scope>
    <source>
        <strain evidence="2 3">BZ-SZ-XJ18</strain>
    </source>
</reference>
<evidence type="ECO:0000256" key="1">
    <source>
        <dbReference type="SAM" id="MobiDB-lite"/>
    </source>
</evidence>
<evidence type="ECO:0000313" key="3">
    <source>
        <dbReference type="Proteomes" id="UP000243650"/>
    </source>
</evidence>
<keyword evidence="3" id="KW-1185">Reference proteome</keyword>
<proteinExistence type="predicted"/>
<accession>A0A2P6MHR5</accession>
<feature type="region of interest" description="Disordered" evidence="1">
    <location>
        <begin position="1"/>
        <end position="32"/>
    </location>
</feature>
<dbReference type="AlphaFoldDB" id="A0A2P6MHR5"/>
<evidence type="ECO:0000313" key="2">
    <source>
        <dbReference type="EMBL" id="PRO65790.1"/>
    </source>
</evidence>